<dbReference type="Pfam" id="PF08021">
    <property type="entry name" value="FAD_binding_9"/>
    <property type="match status" value="1"/>
</dbReference>
<dbReference type="PANTHER" id="PTHR30157">
    <property type="entry name" value="FERRIC REDUCTASE, NADPH-DEPENDENT"/>
    <property type="match status" value="1"/>
</dbReference>
<accession>A0AAE3YGC1</accession>
<evidence type="ECO:0000259" key="1">
    <source>
        <dbReference type="PROSITE" id="PS51384"/>
    </source>
</evidence>
<protein>
    <submittedName>
        <fullName evidence="2">NADPH-dependent ferric siderophore reductase</fullName>
    </submittedName>
</protein>
<dbReference type="InterPro" id="IPR017927">
    <property type="entry name" value="FAD-bd_FR_type"/>
</dbReference>
<dbReference type="EMBL" id="JAVDUI010000001">
    <property type="protein sequence ID" value="MDR6891506.1"/>
    <property type="molecule type" value="Genomic_DNA"/>
</dbReference>
<dbReference type="InterPro" id="IPR039374">
    <property type="entry name" value="SIP_fam"/>
</dbReference>
<dbReference type="RefSeq" id="WP_309849372.1">
    <property type="nucleotide sequence ID" value="NZ_BAAAIU010000024.1"/>
</dbReference>
<gene>
    <name evidence="2" type="ORF">J2S35_000446</name>
</gene>
<comment type="caution">
    <text evidence="2">The sequence shown here is derived from an EMBL/GenBank/DDBJ whole genome shotgun (WGS) entry which is preliminary data.</text>
</comment>
<dbReference type="PANTHER" id="PTHR30157:SF0">
    <property type="entry name" value="NADPH-DEPENDENT FERRIC-CHELATE REDUCTASE"/>
    <property type="match status" value="1"/>
</dbReference>
<dbReference type="Gene3D" id="2.40.30.10">
    <property type="entry name" value="Translation factors"/>
    <property type="match status" value="1"/>
</dbReference>
<dbReference type="SUPFAM" id="SSF63380">
    <property type="entry name" value="Riboflavin synthase domain-like"/>
    <property type="match status" value="1"/>
</dbReference>
<dbReference type="CDD" id="cd06193">
    <property type="entry name" value="siderophore_interacting"/>
    <property type="match status" value="1"/>
</dbReference>
<feature type="domain" description="FAD-binding FR-type" evidence="1">
    <location>
        <begin position="7"/>
        <end position="132"/>
    </location>
</feature>
<dbReference type="Proteomes" id="UP001247307">
    <property type="component" value="Unassembled WGS sequence"/>
</dbReference>
<organism evidence="2 3">
    <name type="scientific">Falsarthrobacter nasiphocae</name>
    <dbReference type="NCBI Taxonomy" id="189863"/>
    <lineage>
        <taxon>Bacteria</taxon>
        <taxon>Bacillati</taxon>
        <taxon>Actinomycetota</taxon>
        <taxon>Actinomycetes</taxon>
        <taxon>Micrococcales</taxon>
        <taxon>Micrococcaceae</taxon>
        <taxon>Falsarthrobacter</taxon>
    </lineage>
</organism>
<dbReference type="GO" id="GO:0016491">
    <property type="term" value="F:oxidoreductase activity"/>
    <property type="evidence" value="ECO:0007669"/>
    <property type="project" value="InterPro"/>
</dbReference>
<evidence type="ECO:0000313" key="3">
    <source>
        <dbReference type="Proteomes" id="UP001247307"/>
    </source>
</evidence>
<dbReference type="AlphaFoldDB" id="A0AAE3YGC1"/>
<dbReference type="InterPro" id="IPR017938">
    <property type="entry name" value="Riboflavin_synthase-like_b-brl"/>
</dbReference>
<name>A0AAE3YGC1_9MICC</name>
<dbReference type="InterPro" id="IPR039261">
    <property type="entry name" value="FNR_nucleotide-bd"/>
</dbReference>
<dbReference type="PROSITE" id="PS51384">
    <property type="entry name" value="FAD_FR"/>
    <property type="match status" value="1"/>
</dbReference>
<dbReference type="Pfam" id="PF04954">
    <property type="entry name" value="SIP"/>
    <property type="match status" value="1"/>
</dbReference>
<reference evidence="2" key="1">
    <citation type="submission" date="2023-07" db="EMBL/GenBank/DDBJ databases">
        <title>Sequencing the genomes of 1000 actinobacteria strains.</title>
        <authorList>
            <person name="Klenk H.-P."/>
        </authorList>
    </citation>
    <scope>NUCLEOTIDE SEQUENCE</scope>
    <source>
        <strain evidence="2">DSM 13988</strain>
    </source>
</reference>
<evidence type="ECO:0000313" key="2">
    <source>
        <dbReference type="EMBL" id="MDR6891506.1"/>
    </source>
</evidence>
<dbReference type="InterPro" id="IPR013113">
    <property type="entry name" value="SIP_FAD-bd"/>
</dbReference>
<dbReference type="Gene3D" id="3.40.50.80">
    <property type="entry name" value="Nucleotide-binding domain of ferredoxin-NADP reductase (FNR) module"/>
    <property type="match status" value="1"/>
</dbReference>
<keyword evidence="3" id="KW-1185">Reference proteome</keyword>
<sequence>MPAKTPKPQTRLTVLRTEALTPRLIRVWLGGPAFADFRPNTFTDMYVKLVFSPDGRVPEGPINVAQARAELPAGEAPVTRTYTVRTVDEGRGELAIDVVTHGDRGIAGVWAQRARPGDALLLQGPGGAYAPDPDADWHVLAGDESALPAIASAIEALPSHARGVAVIEVESEDDDALPLAHPAGVEVTWVARNGAGPDPMRLRGALEAALGGGWPSGVVHVFAHGERESVKALRTLFREREVPRERLSISGYWAHGRTEDAFQAEKREPIGKID</sequence>
<proteinExistence type="predicted"/>
<dbReference type="InterPro" id="IPR007037">
    <property type="entry name" value="SIP_rossman_dom"/>
</dbReference>